<keyword evidence="3" id="KW-1185">Reference proteome</keyword>
<dbReference type="AlphaFoldDB" id="A0A5M3WXA0"/>
<evidence type="ECO:0000313" key="3">
    <source>
        <dbReference type="Proteomes" id="UP000331127"/>
    </source>
</evidence>
<dbReference type="SUPFAM" id="SSF52467">
    <property type="entry name" value="DHS-like NAD/FAD-binding domain"/>
    <property type="match status" value="1"/>
</dbReference>
<dbReference type="Gene3D" id="3.40.50.1220">
    <property type="entry name" value="TPP-binding domain"/>
    <property type="match status" value="1"/>
</dbReference>
<proteinExistence type="predicted"/>
<organism evidence="2 3">
    <name type="scientific">Acrocarpospora macrocephala</name>
    <dbReference type="NCBI Taxonomy" id="150177"/>
    <lineage>
        <taxon>Bacteria</taxon>
        <taxon>Bacillati</taxon>
        <taxon>Actinomycetota</taxon>
        <taxon>Actinomycetes</taxon>
        <taxon>Streptosporangiales</taxon>
        <taxon>Streptosporangiaceae</taxon>
        <taxon>Acrocarpospora</taxon>
    </lineage>
</organism>
<sequence length="521" mass="58427">MQDLRRLAAIASRPDTLLFIGSGVSAWSGLPTWRRLIERLSEYLSRSGRQTELVDRELAGNDLLLAASYGFDQLTPNERCAFLKSELDPVSAEPSPLHEAIVRLGSKCYITTNYDKLLEKALLRYRPDENFDVVTSLQRTEVAAIVQARSEGFIFKSHGDIHSCDSIILTREDYRALHGQSRNILQAMRTLLASRPVVFIGFGLRDPDFLLIKDLLYADFGANPTDHYAIMSDVSALEVDYWRRNYGIHLVSYSTSSEFRGPNGHGELLRILDRVGELMRQDTVTSKTEADDASGRILALARHARRLRSEIREADDLIPLSLRQHFRAGPVKGESRRHLRINLRDALTGLADTTESVIVDGSPGSGKSFIAHQAMRVLSQRLEEACLADDLPDLGSLRVPVPVYLRDYRGDLEEMIEAALPRAAAGHRSRRAVALRSRRLLPGRRQRGSLLVSRGQSAALTTERLSGESECLSFGHHHPLQRRTAHDRSANRLLGPHQGRVPHGGVDSRRDRHQDALRRDL</sequence>
<comment type="caution">
    <text evidence="2">The sequence shown here is derived from an EMBL/GenBank/DDBJ whole genome shotgun (WGS) entry which is preliminary data.</text>
</comment>
<feature type="region of interest" description="Disordered" evidence="1">
    <location>
        <begin position="492"/>
        <end position="521"/>
    </location>
</feature>
<accession>A0A5M3WXA0</accession>
<reference evidence="2 3" key="1">
    <citation type="submission" date="2019-10" db="EMBL/GenBank/DDBJ databases">
        <title>Whole genome shotgun sequence of Acrocarpospora macrocephala NBRC 16266.</title>
        <authorList>
            <person name="Ichikawa N."/>
            <person name="Kimura A."/>
            <person name="Kitahashi Y."/>
            <person name="Komaki H."/>
            <person name="Oguchi A."/>
        </authorList>
    </citation>
    <scope>NUCLEOTIDE SEQUENCE [LARGE SCALE GENOMIC DNA]</scope>
    <source>
        <strain evidence="2 3">NBRC 16266</strain>
    </source>
</reference>
<evidence type="ECO:0000313" key="2">
    <source>
        <dbReference type="EMBL" id="GES11163.1"/>
    </source>
</evidence>
<dbReference type="Pfam" id="PF13289">
    <property type="entry name" value="SIR2_2"/>
    <property type="match status" value="1"/>
</dbReference>
<gene>
    <name evidence="2" type="ORF">Amac_047600</name>
</gene>
<dbReference type="EMBL" id="BLAE01000027">
    <property type="protein sequence ID" value="GES11163.1"/>
    <property type="molecule type" value="Genomic_DNA"/>
</dbReference>
<protein>
    <submittedName>
        <fullName evidence="2">Uncharacterized protein</fullName>
    </submittedName>
</protein>
<dbReference type="RefSeq" id="WP_155356547.1">
    <property type="nucleotide sequence ID" value="NZ_BAAAHL010000018.1"/>
</dbReference>
<evidence type="ECO:0000256" key="1">
    <source>
        <dbReference type="SAM" id="MobiDB-lite"/>
    </source>
</evidence>
<dbReference type="InterPro" id="IPR029035">
    <property type="entry name" value="DHS-like_NAD/FAD-binding_dom"/>
</dbReference>
<name>A0A5M3WXA0_9ACTN</name>
<dbReference type="OrthoDB" id="3402988at2"/>
<feature type="compositionally biased region" description="Basic and acidic residues" evidence="1">
    <location>
        <begin position="506"/>
        <end position="521"/>
    </location>
</feature>
<dbReference type="Proteomes" id="UP000331127">
    <property type="component" value="Unassembled WGS sequence"/>
</dbReference>